<dbReference type="Proteomes" id="UP000635477">
    <property type="component" value="Unassembled WGS sequence"/>
</dbReference>
<sequence>MWPRSEHDLWVLWSTASQSSKNDRTEHHDSGKESMEQTGTMRWPCNHNWGNWACDKWVNTMGSKCEDCKSRKDMDSIPTHTRLAHMYDVDVIVEGFRNAGLNVACIVEMLDHGTSEQVLYDALKVVQDNDAEWHERVEQTVLQGIRRWKELKAA</sequence>
<dbReference type="AlphaFoldDB" id="A0A8H4UD44"/>
<dbReference type="EMBL" id="JABEYC010000785">
    <property type="protein sequence ID" value="KAF4974244.1"/>
    <property type="molecule type" value="Genomic_DNA"/>
</dbReference>
<organism evidence="1 2">
    <name type="scientific">Fusarium zealandicum</name>
    <dbReference type="NCBI Taxonomy" id="1053134"/>
    <lineage>
        <taxon>Eukaryota</taxon>
        <taxon>Fungi</taxon>
        <taxon>Dikarya</taxon>
        <taxon>Ascomycota</taxon>
        <taxon>Pezizomycotina</taxon>
        <taxon>Sordariomycetes</taxon>
        <taxon>Hypocreomycetidae</taxon>
        <taxon>Hypocreales</taxon>
        <taxon>Nectriaceae</taxon>
        <taxon>Fusarium</taxon>
        <taxon>Fusarium staphyleae species complex</taxon>
    </lineage>
</organism>
<gene>
    <name evidence="1" type="ORF">FZEAL_8824</name>
</gene>
<accession>A0A8H4UD44</accession>
<comment type="caution">
    <text evidence="1">The sequence shown here is derived from an EMBL/GenBank/DDBJ whole genome shotgun (WGS) entry which is preliminary data.</text>
</comment>
<reference evidence="1" key="2">
    <citation type="submission" date="2020-05" db="EMBL/GenBank/DDBJ databases">
        <authorList>
            <person name="Kim H.-S."/>
            <person name="Proctor R.H."/>
            <person name="Brown D.W."/>
        </authorList>
    </citation>
    <scope>NUCLEOTIDE SEQUENCE</scope>
    <source>
        <strain evidence="1">NRRL 22465</strain>
    </source>
</reference>
<proteinExistence type="predicted"/>
<evidence type="ECO:0000313" key="2">
    <source>
        <dbReference type="Proteomes" id="UP000635477"/>
    </source>
</evidence>
<reference evidence="1" key="1">
    <citation type="journal article" date="2020" name="BMC Genomics">
        <title>Correction to: Identification and distribution of gene clusters required for synthesis of sphingolipid metabolism inhibitors in diverse species of the filamentous fungus Fusarium.</title>
        <authorList>
            <person name="Kim H.S."/>
            <person name="Lohmar J.M."/>
            <person name="Busman M."/>
            <person name="Brown D.W."/>
            <person name="Naumann T.A."/>
            <person name="Divon H.H."/>
            <person name="Lysoe E."/>
            <person name="Uhlig S."/>
            <person name="Proctor R.H."/>
        </authorList>
    </citation>
    <scope>NUCLEOTIDE SEQUENCE</scope>
    <source>
        <strain evidence="1">NRRL 22465</strain>
    </source>
</reference>
<protein>
    <submittedName>
        <fullName evidence="1">Uncharacterized protein</fullName>
    </submittedName>
</protein>
<keyword evidence="2" id="KW-1185">Reference proteome</keyword>
<name>A0A8H4UD44_9HYPO</name>
<evidence type="ECO:0000313" key="1">
    <source>
        <dbReference type="EMBL" id="KAF4974244.1"/>
    </source>
</evidence>
<dbReference type="OrthoDB" id="4968067at2759"/>